<evidence type="ECO:0000256" key="4">
    <source>
        <dbReference type="ARBA" id="ARBA00023136"/>
    </source>
</evidence>
<keyword evidence="4 6" id="KW-0472">Membrane</keyword>
<organism evidence="7 8">
    <name type="scientific">Echria macrotheca</name>
    <dbReference type="NCBI Taxonomy" id="438768"/>
    <lineage>
        <taxon>Eukaryota</taxon>
        <taxon>Fungi</taxon>
        <taxon>Dikarya</taxon>
        <taxon>Ascomycota</taxon>
        <taxon>Pezizomycotina</taxon>
        <taxon>Sordariomycetes</taxon>
        <taxon>Sordariomycetidae</taxon>
        <taxon>Sordariales</taxon>
        <taxon>Schizotheciaceae</taxon>
        <taxon>Echria</taxon>
    </lineage>
</organism>
<dbReference type="PANTHER" id="PTHR47685">
    <property type="entry name" value="MAGNESIUM TRANSPORT PROTEIN CORA"/>
    <property type="match status" value="1"/>
</dbReference>
<feature type="transmembrane region" description="Helical" evidence="6">
    <location>
        <begin position="756"/>
        <end position="778"/>
    </location>
</feature>
<evidence type="ECO:0000313" key="8">
    <source>
        <dbReference type="Proteomes" id="UP001239445"/>
    </source>
</evidence>
<dbReference type="InterPro" id="IPR002523">
    <property type="entry name" value="MgTranspt_CorA/ZnTranspt_ZntB"/>
</dbReference>
<dbReference type="GO" id="GO:0016020">
    <property type="term" value="C:membrane"/>
    <property type="evidence" value="ECO:0007669"/>
    <property type="project" value="UniProtKB-SubCell"/>
</dbReference>
<keyword evidence="8" id="KW-1185">Reference proteome</keyword>
<dbReference type="InterPro" id="IPR050829">
    <property type="entry name" value="CorA_MIT"/>
</dbReference>
<dbReference type="GO" id="GO:0046873">
    <property type="term" value="F:metal ion transmembrane transporter activity"/>
    <property type="evidence" value="ECO:0007669"/>
    <property type="project" value="InterPro"/>
</dbReference>
<keyword evidence="2 6" id="KW-0812">Transmembrane</keyword>
<dbReference type="AlphaFoldDB" id="A0AAJ0F3W9"/>
<keyword evidence="5" id="KW-0175">Coiled coil</keyword>
<feature type="coiled-coil region" evidence="5">
    <location>
        <begin position="645"/>
        <end position="679"/>
    </location>
</feature>
<evidence type="ECO:0000256" key="2">
    <source>
        <dbReference type="ARBA" id="ARBA00022692"/>
    </source>
</evidence>
<sequence length="923" mass="104833">MSRPATCISGKPHDHHVSDVTIHYNGCLRASKRDKFFQSLSPESRARIIRDNEKIAELRHRLETAQCDSTAAARLRTFKQAMTQWSAAVGRPYVSYAFDDSRRPSGMVGYASEDLVNEYIKAPVYCFQNGRPVDMPGVPGRFPSQKVTVADLLSDDETRNPLMQPVDDDVVRYFHLPANNMMWVEEIMARYYHEKRPDSDDLFMGSKLRRTRTRTETLLRPEYWQGQQNFEPNAEVHARHMRPFCDGISVDFSAADRTPKNLALFMPYLHWETDRGRVKSAEIIKEVNKQMPRSMSEVVASAQNQLHQTQTQDTTTPVWVAPEPGEPGQEKIDRRMALGFVFRTAAALMEAIDFHTEEQLMMKYLHAQPPLHPRRTLDQSYYGALKSTRARDRDQVVYRGTTPEHHDCIGMDACEQCNEDIRKVPRIIMVDQLWLWILDEKTVISFFPRRWGKNRPDPSAVHKSIRVRLQYARPGEVASAYDLALMIVDECSRVFFDRARTGDRKPNLIELFAGAIRDLTYKQTAAFDQFLIYTHLASRDYKRERYSAIDNDSTQNTLLNINPEGNLLKEVKDVVDEILIMMRIKEQQQTAMESLVKHIRRVMMPMARPRKATPSQVSTSWDVVLGAAMDGENGPYVDDEEHDKRERARQTLTRADHLLADLSERISELQALLQIAQNTSASLKDILTLKQQQAGVIEAREAVKQAELTLKQGQSIMIFTIVTIIFLPLSFCVGFFGMNAAELNDGHLTLDTELRFMLPISAGIILLAFVFAFSQSILSNAVVALARSGASFGYNTVLTWVMVKTGLYVAGREMKKSARRLRDRENKITGAMKAEVMRKEKNLEKMRAANHVRQLAARKERGRLGDDAVVMASGRTTPFSPYTTGGGGASPFVTASPFMGGQKQMSEVDVELGERVHTGRRLA</sequence>
<evidence type="ECO:0000256" key="1">
    <source>
        <dbReference type="ARBA" id="ARBA00004141"/>
    </source>
</evidence>
<reference evidence="7" key="1">
    <citation type="submission" date="2023-06" db="EMBL/GenBank/DDBJ databases">
        <title>Genome-scale phylogeny and comparative genomics of the fungal order Sordariales.</title>
        <authorList>
            <consortium name="Lawrence Berkeley National Laboratory"/>
            <person name="Hensen N."/>
            <person name="Bonometti L."/>
            <person name="Westerberg I."/>
            <person name="Brannstrom I.O."/>
            <person name="Guillou S."/>
            <person name="Cros-Aarteil S."/>
            <person name="Calhoun S."/>
            <person name="Haridas S."/>
            <person name="Kuo A."/>
            <person name="Mondo S."/>
            <person name="Pangilinan J."/>
            <person name="Riley R."/>
            <person name="Labutti K."/>
            <person name="Andreopoulos B."/>
            <person name="Lipzen A."/>
            <person name="Chen C."/>
            <person name="Yanf M."/>
            <person name="Daum C."/>
            <person name="Ng V."/>
            <person name="Clum A."/>
            <person name="Steindorff A."/>
            <person name="Ohm R."/>
            <person name="Martin F."/>
            <person name="Silar P."/>
            <person name="Natvig D."/>
            <person name="Lalanne C."/>
            <person name="Gautier V."/>
            <person name="Ament-Velasquez S.L."/>
            <person name="Kruys A."/>
            <person name="Hutchinson M.I."/>
            <person name="Powell A.J."/>
            <person name="Barry K."/>
            <person name="Miller A.N."/>
            <person name="Grigoriev I.V."/>
            <person name="Debuchy R."/>
            <person name="Gladieux P."/>
            <person name="Thoren M.H."/>
            <person name="Johannesson H."/>
        </authorList>
    </citation>
    <scope>NUCLEOTIDE SEQUENCE</scope>
    <source>
        <strain evidence="7">PSN4</strain>
    </source>
</reference>
<dbReference type="InterPro" id="IPR045863">
    <property type="entry name" value="CorA_TM1_TM2"/>
</dbReference>
<keyword evidence="3 6" id="KW-1133">Transmembrane helix</keyword>
<dbReference type="Gene3D" id="1.20.58.340">
    <property type="entry name" value="Magnesium transport protein CorA, transmembrane region"/>
    <property type="match status" value="1"/>
</dbReference>
<dbReference type="SUPFAM" id="SSF144083">
    <property type="entry name" value="Magnesium transport protein CorA, transmembrane region"/>
    <property type="match status" value="1"/>
</dbReference>
<proteinExistence type="predicted"/>
<evidence type="ECO:0000256" key="3">
    <source>
        <dbReference type="ARBA" id="ARBA00022989"/>
    </source>
</evidence>
<evidence type="ECO:0000313" key="7">
    <source>
        <dbReference type="EMBL" id="KAK1749788.1"/>
    </source>
</evidence>
<gene>
    <name evidence="7" type="ORF">QBC47DRAFT_129721</name>
</gene>
<evidence type="ECO:0000256" key="5">
    <source>
        <dbReference type="SAM" id="Coils"/>
    </source>
</evidence>
<feature type="transmembrane region" description="Helical" evidence="6">
    <location>
        <begin position="790"/>
        <end position="810"/>
    </location>
</feature>
<dbReference type="Proteomes" id="UP001239445">
    <property type="component" value="Unassembled WGS sequence"/>
</dbReference>
<protein>
    <submittedName>
        <fullName evidence="7">Magnesium transport protein cora</fullName>
    </submittedName>
</protein>
<dbReference type="PANTHER" id="PTHR47685:SF1">
    <property type="entry name" value="MAGNESIUM TRANSPORT PROTEIN CORA"/>
    <property type="match status" value="1"/>
</dbReference>
<dbReference type="Pfam" id="PF01544">
    <property type="entry name" value="CorA"/>
    <property type="match status" value="1"/>
</dbReference>
<comment type="subcellular location">
    <subcellularLocation>
        <location evidence="1">Membrane</location>
        <topology evidence="1">Multi-pass membrane protein</topology>
    </subcellularLocation>
</comment>
<feature type="transmembrane region" description="Helical" evidence="6">
    <location>
        <begin position="716"/>
        <end position="736"/>
    </location>
</feature>
<accession>A0AAJ0F3W9</accession>
<comment type="caution">
    <text evidence="7">The sequence shown here is derived from an EMBL/GenBank/DDBJ whole genome shotgun (WGS) entry which is preliminary data.</text>
</comment>
<name>A0AAJ0F3W9_9PEZI</name>
<dbReference type="EMBL" id="MU839852">
    <property type="protein sequence ID" value="KAK1749788.1"/>
    <property type="molecule type" value="Genomic_DNA"/>
</dbReference>
<evidence type="ECO:0000256" key="6">
    <source>
        <dbReference type="SAM" id="Phobius"/>
    </source>
</evidence>